<evidence type="ECO:0000313" key="2">
    <source>
        <dbReference type="EMBL" id="MEW9573837.1"/>
    </source>
</evidence>
<name>A0ABV3QJ08_9GAMM</name>
<dbReference type="EMBL" id="JBFOHK010000008">
    <property type="protein sequence ID" value="MEW9573837.1"/>
    <property type="molecule type" value="Genomic_DNA"/>
</dbReference>
<keyword evidence="1" id="KW-0732">Signal</keyword>
<proteinExistence type="predicted"/>
<evidence type="ECO:0008006" key="4">
    <source>
        <dbReference type="Google" id="ProtNLM"/>
    </source>
</evidence>
<gene>
    <name evidence="2" type="ORF">ABQJ54_18960</name>
</gene>
<evidence type="ECO:0000313" key="3">
    <source>
        <dbReference type="Proteomes" id="UP001556220"/>
    </source>
</evidence>
<comment type="caution">
    <text evidence="2">The sequence shown here is derived from an EMBL/GenBank/DDBJ whole genome shotgun (WGS) entry which is preliminary data.</text>
</comment>
<dbReference type="PROSITE" id="PS51257">
    <property type="entry name" value="PROKAR_LIPOPROTEIN"/>
    <property type="match status" value="1"/>
</dbReference>
<reference evidence="2 3" key="1">
    <citation type="submission" date="2024-06" db="EMBL/GenBank/DDBJ databases">
        <authorList>
            <person name="Woo H."/>
        </authorList>
    </citation>
    <scope>NUCLEOTIDE SEQUENCE [LARGE SCALE GENOMIC DNA]</scope>
    <source>
        <strain evidence="2 3">Si-c</strain>
    </source>
</reference>
<feature type="chain" id="PRO_5045375433" description="DUF4352 domain-containing protein" evidence="1">
    <location>
        <begin position="22"/>
        <end position="145"/>
    </location>
</feature>
<feature type="signal peptide" evidence="1">
    <location>
        <begin position="1"/>
        <end position="21"/>
    </location>
</feature>
<protein>
    <recommendedName>
        <fullName evidence="4">DUF4352 domain-containing protein</fullName>
    </recommendedName>
</protein>
<accession>A0ABV3QJ08</accession>
<sequence>MMKFVRSSLLGFMPVIMLACAASGSPAISLVKEGVQVSAKLGKISINNATQAHFVHAELTIYNKSKKLKSANLNCLALTVGGVVSDEIDVDSIASVLSDPYPADANGQIKVPVYWVFSAGKVRDIQGLPDAKLSVKSGAASCFRY</sequence>
<organism evidence="2 3">
    <name type="scientific">Rhodanobacter lycopersici</name>
    <dbReference type="NCBI Taxonomy" id="3162487"/>
    <lineage>
        <taxon>Bacteria</taxon>
        <taxon>Pseudomonadati</taxon>
        <taxon>Pseudomonadota</taxon>
        <taxon>Gammaproteobacteria</taxon>
        <taxon>Lysobacterales</taxon>
        <taxon>Rhodanobacteraceae</taxon>
        <taxon>Rhodanobacter</taxon>
    </lineage>
</organism>
<dbReference type="Proteomes" id="UP001556220">
    <property type="component" value="Unassembled WGS sequence"/>
</dbReference>
<evidence type="ECO:0000256" key="1">
    <source>
        <dbReference type="SAM" id="SignalP"/>
    </source>
</evidence>
<keyword evidence="3" id="KW-1185">Reference proteome</keyword>